<reference evidence="1" key="1">
    <citation type="journal article" date="2022" name="New Phytol.">
        <title>Evolutionary transition to the ectomycorrhizal habit in the genomes of a hyperdiverse lineage of mushroom-forming fungi.</title>
        <authorList>
            <person name="Looney B."/>
            <person name="Miyauchi S."/>
            <person name="Morin E."/>
            <person name="Drula E."/>
            <person name="Courty P.E."/>
            <person name="Kohler A."/>
            <person name="Kuo A."/>
            <person name="LaButti K."/>
            <person name="Pangilinan J."/>
            <person name="Lipzen A."/>
            <person name="Riley R."/>
            <person name="Andreopoulos W."/>
            <person name="He G."/>
            <person name="Johnson J."/>
            <person name="Nolan M."/>
            <person name="Tritt A."/>
            <person name="Barry K.W."/>
            <person name="Grigoriev I.V."/>
            <person name="Nagy L.G."/>
            <person name="Hibbett D."/>
            <person name="Henrissat B."/>
            <person name="Matheny P.B."/>
            <person name="Labbe J."/>
            <person name="Martin F.M."/>
        </authorList>
    </citation>
    <scope>NUCLEOTIDE SEQUENCE</scope>
    <source>
        <strain evidence="1">BPL690</strain>
    </source>
</reference>
<dbReference type="EMBL" id="WTXG01000017">
    <property type="protein sequence ID" value="KAI0300663.1"/>
    <property type="molecule type" value="Genomic_DNA"/>
</dbReference>
<dbReference type="Proteomes" id="UP001203297">
    <property type="component" value="Unassembled WGS sequence"/>
</dbReference>
<proteinExistence type="predicted"/>
<accession>A0AAD4M476</accession>
<gene>
    <name evidence="1" type="ORF">B0F90DRAFT_1722167</name>
</gene>
<evidence type="ECO:0000313" key="2">
    <source>
        <dbReference type="Proteomes" id="UP001203297"/>
    </source>
</evidence>
<dbReference type="AlphaFoldDB" id="A0AAD4M476"/>
<feature type="non-terminal residue" evidence="1">
    <location>
        <position position="57"/>
    </location>
</feature>
<sequence>MKHMNTHMNTAIATVFALSPSMEMEYGTCCGGGEGLYYFVLFSLKRVREIDTHVRGG</sequence>
<comment type="caution">
    <text evidence="1">The sequence shown here is derived from an EMBL/GenBank/DDBJ whole genome shotgun (WGS) entry which is preliminary data.</text>
</comment>
<organism evidence="1 2">
    <name type="scientific">Multifurca ochricompacta</name>
    <dbReference type="NCBI Taxonomy" id="376703"/>
    <lineage>
        <taxon>Eukaryota</taxon>
        <taxon>Fungi</taxon>
        <taxon>Dikarya</taxon>
        <taxon>Basidiomycota</taxon>
        <taxon>Agaricomycotina</taxon>
        <taxon>Agaricomycetes</taxon>
        <taxon>Russulales</taxon>
        <taxon>Russulaceae</taxon>
        <taxon>Multifurca</taxon>
    </lineage>
</organism>
<protein>
    <submittedName>
        <fullName evidence="1">Uncharacterized protein</fullName>
    </submittedName>
</protein>
<name>A0AAD4M476_9AGAM</name>
<keyword evidence="2" id="KW-1185">Reference proteome</keyword>
<evidence type="ECO:0000313" key="1">
    <source>
        <dbReference type="EMBL" id="KAI0300663.1"/>
    </source>
</evidence>